<reference evidence="1 2" key="1">
    <citation type="journal article" date="2013" name="Genome Announc.">
        <title>Complete Genome Sequence of the Broad-Host-Range Paenibacillus larvae Phage phiIBB_Pl23.</title>
        <authorList>
            <person name="Oliveira A."/>
            <person name="Melo L.D."/>
            <person name="Kropinski A.M."/>
            <person name="Azeredo J."/>
        </authorList>
    </citation>
    <scope>NUCLEOTIDE SEQUENCE [LARGE SCALE GENOMIC DNA]</scope>
</reference>
<gene>
    <name evidence="1" type="ORF">IBBPl23_28</name>
</gene>
<dbReference type="Proteomes" id="UP000014424">
    <property type="component" value="Segment"/>
</dbReference>
<dbReference type="GeneID" id="16385291"/>
<organism evidence="1 2">
    <name type="scientific">Paenibacillus phage phiIBB_P123</name>
    <dbReference type="NCBI Taxonomy" id="1337877"/>
    <lineage>
        <taxon>Viruses</taxon>
        <taxon>Duplodnaviria</taxon>
        <taxon>Heunggongvirae</taxon>
        <taxon>Uroviricota</taxon>
        <taxon>Caudoviricetes</taxon>
        <taxon>Fernvirus</taxon>
        <taxon>Fernvirus P123</taxon>
    </lineage>
</organism>
<accession>R9VY90</accession>
<dbReference type="EMBL" id="KF010834">
    <property type="protein sequence ID" value="AGN89345.1"/>
    <property type="molecule type" value="Genomic_DNA"/>
</dbReference>
<dbReference type="KEGG" id="vg:16385291"/>
<protein>
    <submittedName>
        <fullName evidence="1">Uncharacterized protein</fullName>
    </submittedName>
</protein>
<name>R9VY90_9CAUD</name>
<sequence length="48" mass="5663">MKTVLYEDFCFCAFISWKIKFVKKNRGAPIVVLLGLLFDIKRQNSYMS</sequence>
<dbReference type="RefSeq" id="YP_008320367.1">
    <property type="nucleotide sequence ID" value="NC_021865.1"/>
</dbReference>
<evidence type="ECO:0000313" key="1">
    <source>
        <dbReference type="EMBL" id="AGN89345.1"/>
    </source>
</evidence>
<evidence type="ECO:0000313" key="2">
    <source>
        <dbReference type="Proteomes" id="UP000014424"/>
    </source>
</evidence>
<proteinExistence type="predicted"/>
<keyword evidence="2" id="KW-1185">Reference proteome</keyword>